<sequence length="407" mass="43916">MDDARKGPLHGIVVLELAHVMAGPTCGRMLADMGADVIKIERLPGGDDTRRDRVTSESSEDDDSYAFMMMNRNKRGLALDLKTESGKAVLRRLLEKADVLIENYRHDTMAKLGFSYETLHETYPRLVYCAVSGFGRTGPYATRGGFDLVAQGMSGIMSFTGEGDGRPPVKMGAPVTDITAGILAAMGVCAALHNRNVTGKGQMVDTSLFEAGITFSYWHSAISFATGDSPGALGSRHPLNAPYQAYRTADGWINIGGANESNWHRLVAALDAEELGTDPRFFDNGARMANVDALEQELNARLSQRTTAVWMAVLDAAGVPAGPIMSVDEMHRDAQTVSRGMVTECDHLRHGTVKTIGFPVKFDETPAGVWRAAPVFGQHSREVLKEYGYADAEIDGFVAEGAIQPGA</sequence>
<dbReference type="Pfam" id="PF02515">
    <property type="entry name" value="CoA_transf_3"/>
    <property type="match status" value="1"/>
</dbReference>
<evidence type="ECO:0000313" key="2">
    <source>
        <dbReference type="EMBL" id="MCT8974655.1"/>
    </source>
</evidence>
<name>A0AAW5R335_9HYPH</name>
<organism evidence="2 3">
    <name type="scientific">Microbaculum marinisediminis</name>
    <dbReference type="NCBI Taxonomy" id="2931392"/>
    <lineage>
        <taxon>Bacteria</taxon>
        <taxon>Pseudomonadati</taxon>
        <taxon>Pseudomonadota</taxon>
        <taxon>Alphaproteobacteria</taxon>
        <taxon>Hyphomicrobiales</taxon>
        <taxon>Tepidamorphaceae</taxon>
        <taxon>Microbaculum</taxon>
    </lineage>
</organism>
<dbReference type="SUPFAM" id="SSF89796">
    <property type="entry name" value="CoA-transferase family III (CaiB/BaiF)"/>
    <property type="match status" value="1"/>
</dbReference>
<comment type="caution">
    <text evidence="2">The sequence shown here is derived from an EMBL/GenBank/DDBJ whole genome shotgun (WGS) entry which is preliminary data.</text>
</comment>
<accession>A0AAW5R335</accession>
<dbReference type="PANTHER" id="PTHR48207">
    <property type="entry name" value="SUCCINATE--HYDROXYMETHYLGLUTARATE COA-TRANSFERASE"/>
    <property type="match status" value="1"/>
</dbReference>
<reference evidence="2 3" key="1">
    <citation type="submission" date="2022-04" db="EMBL/GenBank/DDBJ databases">
        <authorList>
            <person name="Ye Y.-Q."/>
            <person name="Du Z.-J."/>
        </authorList>
    </citation>
    <scope>NUCLEOTIDE SEQUENCE [LARGE SCALE GENOMIC DNA]</scope>
    <source>
        <strain evidence="2 3">A6E488</strain>
    </source>
</reference>
<dbReference type="Proteomes" id="UP001320898">
    <property type="component" value="Unassembled WGS sequence"/>
</dbReference>
<dbReference type="AlphaFoldDB" id="A0AAW5R335"/>
<dbReference type="InterPro" id="IPR023606">
    <property type="entry name" value="CoA-Trfase_III_dom_1_sf"/>
</dbReference>
<dbReference type="PANTHER" id="PTHR48207:SF4">
    <property type="entry name" value="BLL6097 PROTEIN"/>
    <property type="match status" value="1"/>
</dbReference>
<keyword evidence="1 2" id="KW-0808">Transferase</keyword>
<dbReference type="RefSeq" id="WP_261618239.1">
    <property type="nucleotide sequence ID" value="NZ_JALIDZ010000013.1"/>
</dbReference>
<dbReference type="GO" id="GO:0008410">
    <property type="term" value="F:CoA-transferase activity"/>
    <property type="evidence" value="ECO:0007669"/>
    <property type="project" value="TreeGrafter"/>
</dbReference>
<evidence type="ECO:0000256" key="1">
    <source>
        <dbReference type="ARBA" id="ARBA00022679"/>
    </source>
</evidence>
<gene>
    <name evidence="2" type="ORF">MUB46_22550</name>
</gene>
<evidence type="ECO:0000313" key="3">
    <source>
        <dbReference type="Proteomes" id="UP001320898"/>
    </source>
</evidence>
<protein>
    <submittedName>
        <fullName evidence="2">CoA transferase</fullName>
    </submittedName>
</protein>
<dbReference type="Gene3D" id="3.30.1540.10">
    <property type="entry name" value="formyl-coa transferase, domain 3"/>
    <property type="match status" value="1"/>
</dbReference>
<dbReference type="Gene3D" id="3.40.50.10540">
    <property type="entry name" value="Crotonobetainyl-coa:carnitine coa-transferase, domain 1"/>
    <property type="match status" value="1"/>
</dbReference>
<dbReference type="InterPro" id="IPR044855">
    <property type="entry name" value="CoA-Trfase_III_dom3_sf"/>
</dbReference>
<keyword evidence="3" id="KW-1185">Reference proteome</keyword>
<dbReference type="InterPro" id="IPR050483">
    <property type="entry name" value="CoA-transferase_III_domain"/>
</dbReference>
<proteinExistence type="predicted"/>
<dbReference type="EMBL" id="JALIDZ010000013">
    <property type="protein sequence ID" value="MCT8974655.1"/>
    <property type="molecule type" value="Genomic_DNA"/>
</dbReference>
<dbReference type="InterPro" id="IPR003673">
    <property type="entry name" value="CoA-Trfase_fam_III"/>
</dbReference>